<protein>
    <recommendedName>
        <fullName evidence="2">Reverse transcriptase domain-containing protein</fullName>
    </recommendedName>
</protein>
<dbReference type="RefSeq" id="WP_148745768.1">
    <property type="nucleotide sequence ID" value="NZ_VSTH01000263.1"/>
</dbReference>
<dbReference type="AlphaFoldDB" id="A0A5S4Y8U8"/>
<dbReference type="EMBL" id="VSTH01000263">
    <property type="protein sequence ID" value="TYO60871.1"/>
    <property type="molecule type" value="Genomic_DNA"/>
</dbReference>
<name>A0A5S4Y8U8_9BRAD</name>
<comment type="similarity">
    <text evidence="1">Belongs to the bacterial reverse transcriptase family.</text>
</comment>
<evidence type="ECO:0000313" key="3">
    <source>
        <dbReference type="EMBL" id="TYO60871.1"/>
    </source>
</evidence>
<gene>
    <name evidence="3" type="ORF">FXV83_41445</name>
</gene>
<dbReference type="InterPro" id="IPR043502">
    <property type="entry name" value="DNA/RNA_pol_sf"/>
</dbReference>
<dbReference type="PANTHER" id="PTHR34047">
    <property type="entry name" value="NUCLEAR INTRON MATURASE 1, MITOCHONDRIAL-RELATED"/>
    <property type="match status" value="1"/>
</dbReference>
<evidence type="ECO:0000259" key="2">
    <source>
        <dbReference type="PROSITE" id="PS50878"/>
    </source>
</evidence>
<dbReference type="PANTHER" id="PTHR34047:SF8">
    <property type="entry name" value="PROTEIN YKFC"/>
    <property type="match status" value="1"/>
</dbReference>
<proteinExistence type="inferred from homology"/>
<dbReference type="PROSITE" id="PS50878">
    <property type="entry name" value="RT_POL"/>
    <property type="match status" value="1"/>
</dbReference>
<sequence>MLKAGYEEQERKYATPTRIPQGGVVSPLMSNILLTPFDKERQGYQLTQWADDWVVTCRTRAEAKYALARAAKILKQLGVELNQAKTRIVHVAHGFEFWDSKSNEGKAASPES</sequence>
<reference evidence="3 4" key="1">
    <citation type="submission" date="2019-08" db="EMBL/GenBank/DDBJ databases">
        <title>Bradyrhizobium hipponensis sp. nov., a rhizobium isolated from a Lupinus angustifolius root nodule in Tunisia.</title>
        <authorList>
            <person name="Off K."/>
            <person name="Rejili M."/>
            <person name="Mars M."/>
            <person name="Brachmann A."/>
            <person name="Marin M."/>
        </authorList>
    </citation>
    <scope>NUCLEOTIDE SEQUENCE [LARGE SCALE GENOMIC DNA]</scope>
    <source>
        <strain evidence="4">aSej3</strain>
    </source>
</reference>
<dbReference type="InterPro" id="IPR000477">
    <property type="entry name" value="RT_dom"/>
</dbReference>
<comment type="caution">
    <text evidence="3">The sequence shown here is derived from an EMBL/GenBank/DDBJ whole genome shotgun (WGS) entry which is preliminary data.</text>
</comment>
<dbReference type="InterPro" id="IPR051083">
    <property type="entry name" value="GrpII_Intron_Splice-Mob/Def"/>
</dbReference>
<feature type="domain" description="Reverse transcriptase" evidence="2">
    <location>
        <begin position="1"/>
        <end position="112"/>
    </location>
</feature>
<organism evidence="3 4">
    <name type="scientific">Bradyrhizobium hipponense</name>
    <dbReference type="NCBI Taxonomy" id="2605638"/>
    <lineage>
        <taxon>Bacteria</taxon>
        <taxon>Pseudomonadati</taxon>
        <taxon>Pseudomonadota</taxon>
        <taxon>Alphaproteobacteria</taxon>
        <taxon>Hyphomicrobiales</taxon>
        <taxon>Nitrobacteraceae</taxon>
        <taxon>Bradyrhizobium</taxon>
    </lineage>
</organism>
<dbReference type="Proteomes" id="UP000324797">
    <property type="component" value="Unassembled WGS sequence"/>
</dbReference>
<dbReference type="SUPFAM" id="SSF56672">
    <property type="entry name" value="DNA/RNA polymerases"/>
    <property type="match status" value="1"/>
</dbReference>
<keyword evidence="4" id="KW-1185">Reference proteome</keyword>
<accession>A0A5S4Y8U8</accession>
<evidence type="ECO:0000256" key="1">
    <source>
        <dbReference type="ARBA" id="ARBA00034120"/>
    </source>
</evidence>
<evidence type="ECO:0000313" key="4">
    <source>
        <dbReference type="Proteomes" id="UP000324797"/>
    </source>
</evidence>
<dbReference type="Pfam" id="PF00078">
    <property type="entry name" value="RVT_1"/>
    <property type="match status" value="1"/>
</dbReference>